<evidence type="ECO:0000313" key="1">
    <source>
        <dbReference type="EMBL" id="CAB5079631.1"/>
    </source>
</evidence>
<reference evidence="1" key="1">
    <citation type="submission" date="2020-05" db="EMBL/GenBank/DDBJ databases">
        <authorList>
            <person name="Chiriac C."/>
            <person name="Salcher M."/>
            <person name="Ghai R."/>
            <person name="Kavagutti S V."/>
        </authorList>
    </citation>
    <scope>NUCLEOTIDE SEQUENCE</scope>
</reference>
<name>A0A6J7VKF1_9CAUD</name>
<sequence length="198" mass="20505">MANVNAPSGFSPIQYGMGSPGNQQVRTYYIPSTDTSAYYIGDVVKTAAGGDANGTPTVVKCASGDTVRGVIVGVLQANPNNPSIQGTNIDLTITGVPASKTAPYYVLVNDDPDQVYEIQGDSTAFTSADSNKNASYTVAAPSLSTQLSATVLTGTTTSSTAALKIVGFEQIPGSTIGAYARFMVMFNQHEFNRPSAGV</sequence>
<accession>A0A6J7VKF1</accession>
<protein>
    <submittedName>
        <fullName evidence="1">Uncharacterized protein</fullName>
    </submittedName>
</protein>
<organism evidence="1">
    <name type="scientific">uncultured Caudovirales phage</name>
    <dbReference type="NCBI Taxonomy" id="2100421"/>
    <lineage>
        <taxon>Viruses</taxon>
        <taxon>Duplodnaviria</taxon>
        <taxon>Heunggongvirae</taxon>
        <taxon>Uroviricota</taxon>
        <taxon>Caudoviricetes</taxon>
        <taxon>Peduoviridae</taxon>
        <taxon>Maltschvirus</taxon>
        <taxon>Maltschvirus maltsch</taxon>
    </lineage>
</organism>
<proteinExistence type="predicted"/>
<gene>
    <name evidence="1" type="ORF">UFOVP146_49</name>
</gene>
<dbReference type="EMBL" id="LR798192">
    <property type="protein sequence ID" value="CAB5079631.1"/>
    <property type="molecule type" value="Genomic_DNA"/>
</dbReference>